<name>A0A1S2LSU8_9BACI</name>
<sequence length="119" mass="14328">MAFGIKRDELVAWKEKVRQGEIAFLTHYWYDERFPTMKTVTKVGCSNRAKLIRWGEKYNIPAKYIDNRSDYPHFDLFGERQIEILREENMIDQLNRFKRKDELREFKGEKSCTSSIEKA</sequence>
<reference evidence="1 2" key="1">
    <citation type="submission" date="2016-10" db="EMBL/GenBank/DDBJ databases">
        <title>Draft genome sequences of four alkaliphilic bacteria belonging to the Anaerobacillus genus.</title>
        <authorList>
            <person name="Bassil N.M."/>
            <person name="Lloyd J.R."/>
        </authorList>
    </citation>
    <scope>NUCLEOTIDE SEQUENCE [LARGE SCALE GENOMIC DNA]</scope>
    <source>
        <strain evidence="1 2">DSM 15340</strain>
    </source>
</reference>
<accession>A0A1S2LSU8</accession>
<dbReference type="AlphaFoldDB" id="A0A1S2LSU8"/>
<evidence type="ECO:0000313" key="2">
    <source>
        <dbReference type="Proteomes" id="UP000180098"/>
    </source>
</evidence>
<proteinExistence type="predicted"/>
<dbReference type="Proteomes" id="UP000180098">
    <property type="component" value="Unassembled WGS sequence"/>
</dbReference>
<protein>
    <recommendedName>
        <fullName evidence="3">YneQ</fullName>
    </recommendedName>
</protein>
<comment type="caution">
    <text evidence="1">The sequence shown here is derived from an EMBL/GenBank/DDBJ whole genome shotgun (WGS) entry which is preliminary data.</text>
</comment>
<keyword evidence="2" id="KW-1185">Reference proteome</keyword>
<dbReference type="EMBL" id="MLQQ01000001">
    <property type="protein sequence ID" value="OIJ15609.1"/>
    <property type="molecule type" value="Genomic_DNA"/>
</dbReference>
<organism evidence="1 2">
    <name type="scientific">Anaerobacillus arseniciselenatis</name>
    <dbReference type="NCBI Taxonomy" id="85682"/>
    <lineage>
        <taxon>Bacteria</taxon>
        <taxon>Bacillati</taxon>
        <taxon>Bacillota</taxon>
        <taxon>Bacilli</taxon>
        <taxon>Bacillales</taxon>
        <taxon>Bacillaceae</taxon>
        <taxon>Anaerobacillus</taxon>
    </lineage>
</organism>
<dbReference type="OrthoDB" id="2361368at2"/>
<evidence type="ECO:0000313" key="1">
    <source>
        <dbReference type="EMBL" id="OIJ15609.1"/>
    </source>
</evidence>
<dbReference type="RefSeq" id="WP_071311534.1">
    <property type="nucleotide sequence ID" value="NZ_MLQQ01000001.1"/>
</dbReference>
<gene>
    <name evidence="1" type="ORF">BKP35_01045</name>
</gene>
<evidence type="ECO:0008006" key="3">
    <source>
        <dbReference type="Google" id="ProtNLM"/>
    </source>
</evidence>